<evidence type="ECO:0000313" key="3">
    <source>
        <dbReference type="Proteomes" id="UP001429580"/>
    </source>
</evidence>
<comment type="caution">
    <text evidence="2">The sequence shown here is derived from an EMBL/GenBank/DDBJ whole genome shotgun (WGS) entry which is preliminary data.</text>
</comment>
<keyword evidence="3" id="KW-1185">Reference proteome</keyword>
<dbReference type="PANTHER" id="PTHR43798">
    <property type="entry name" value="MONOACYLGLYCEROL LIPASE"/>
    <property type="match status" value="1"/>
</dbReference>
<name>A0ABX0UTQ9_9HYPH</name>
<dbReference type="InterPro" id="IPR000073">
    <property type="entry name" value="AB_hydrolase_1"/>
</dbReference>
<dbReference type="SUPFAM" id="SSF53474">
    <property type="entry name" value="alpha/beta-Hydrolases"/>
    <property type="match status" value="1"/>
</dbReference>
<dbReference type="EMBL" id="JAASQI010000001">
    <property type="protein sequence ID" value="NIJ56344.1"/>
    <property type="molecule type" value="Genomic_DNA"/>
</dbReference>
<sequence>MATNNTFRDVYVSAKDGLKLHVREYGPRVTDTPAVVCLPGMARTAHDFHPLAELLANDPQQPHRVICVDYRGRGLSDWDPDWTHYNPLIEIDDLQQVLAALGIPKAIFVGTSRGGLIVLGLVTVAPELIHAVVFNDIGPVVEPQGLVRIRGYLGKLPKPANFADAVAILKSYQDAQFPTLGQEDWECLAHGTWHEIDGELKLAYDPALKNTLEGLDLTAAVPPLWPMFESLKDLPVLVMRGEKSDILRPETLAEMQARHDKLETVLVADQGHTPVMSHPDVSQPIVSFINRIGRTGAAAHTPREDE</sequence>
<dbReference type="PANTHER" id="PTHR43798:SF33">
    <property type="entry name" value="HYDROLASE, PUTATIVE (AFU_ORTHOLOGUE AFUA_2G14860)-RELATED"/>
    <property type="match status" value="1"/>
</dbReference>
<evidence type="ECO:0000259" key="1">
    <source>
        <dbReference type="Pfam" id="PF12697"/>
    </source>
</evidence>
<dbReference type="Proteomes" id="UP001429580">
    <property type="component" value="Unassembled WGS sequence"/>
</dbReference>
<reference evidence="2 3" key="1">
    <citation type="submission" date="2020-03" db="EMBL/GenBank/DDBJ databases">
        <title>Genomic Encyclopedia of Type Strains, Phase IV (KMG-IV): sequencing the most valuable type-strain genomes for metagenomic binning, comparative biology and taxonomic classification.</title>
        <authorList>
            <person name="Goeker M."/>
        </authorList>
    </citation>
    <scope>NUCLEOTIDE SEQUENCE [LARGE SCALE GENOMIC DNA]</scope>
    <source>
        <strain evidence="2 3">DSM 103870</strain>
    </source>
</reference>
<gene>
    <name evidence="2" type="ORF">FHS82_000157</name>
</gene>
<dbReference type="Pfam" id="PF12697">
    <property type="entry name" value="Abhydrolase_6"/>
    <property type="match status" value="1"/>
</dbReference>
<protein>
    <submittedName>
        <fullName evidence="2">Pimeloyl-ACP methyl ester carboxylesterase</fullName>
    </submittedName>
</protein>
<dbReference type="RefSeq" id="WP_166947738.1">
    <property type="nucleotide sequence ID" value="NZ_JAASQI010000001.1"/>
</dbReference>
<accession>A0ABX0UTQ9</accession>
<dbReference type="InterPro" id="IPR029058">
    <property type="entry name" value="AB_hydrolase_fold"/>
</dbReference>
<dbReference type="Gene3D" id="3.40.50.1820">
    <property type="entry name" value="alpha/beta hydrolase"/>
    <property type="match status" value="1"/>
</dbReference>
<organism evidence="2 3">
    <name type="scientific">Pseudochelatococcus lubricantis</name>
    <dbReference type="NCBI Taxonomy" id="1538102"/>
    <lineage>
        <taxon>Bacteria</taxon>
        <taxon>Pseudomonadati</taxon>
        <taxon>Pseudomonadota</taxon>
        <taxon>Alphaproteobacteria</taxon>
        <taxon>Hyphomicrobiales</taxon>
        <taxon>Chelatococcaceae</taxon>
        <taxon>Pseudochelatococcus</taxon>
    </lineage>
</organism>
<evidence type="ECO:0000313" key="2">
    <source>
        <dbReference type="EMBL" id="NIJ56344.1"/>
    </source>
</evidence>
<dbReference type="InterPro" id="IPR050266">
    <property type="entry name" value="AB_hydrolase_sf"/>
</dbReference>
<proteinExistence type="predicted"/>
<feature type="domain" description="AB hydrolase-1" evidence="1">
    <location>
        <begin position="35"/>
        <end position="280"/>
    </location>
</feature>